<feature type="compositionally biased region" description="Basic and acidic residues" evidence="2">
    <location>
        <begin position="265"/>
        <end position="297"/>
    </location>
</feature>
<evidence type="ECO:0000313" key="3">
    <source>
        <dbReference type="EMBL" id="GKT28713.1"/>
    </source>
</evidence>
<feature type="coiled-coil region" evidence="1">
    <location>
        <begin position="78"/>
        <end position="172"/>
    </location>
</feature>
<gene>
    <name evidence="3" type="ORF">ADUPG1_000824</name>
</gene>
<keyword evidence="4" id="KW-1185">Reference proteome</keyword>
<evidence type="ECO:0000313" key="4">
    <source>
        <dbReference type="Proteomes" id="UP001057375"/>
    </source>
</evidence>
<name>A0ABQ5K829_9EUKA</name>
<dbReference type="EMBL" id="BQXS01000448">
    <property type="protein sequence ID" value="GKT28713.1"/>
    <property type="molecule type" value="Genomic_DNA"/>
</dbReference>
<comment type="caution">
    <text evidence="3">The sequence shown here is derived from an EMBL/GenBank/DDBJ whole genome shotgun (WGS) entry which is preliminary data.</text>
</comment>
<feature type="compositionally biased region" description="Basic residues" evidence="2">
    <location>
        <begin position="319"/>
        <end position="338"/>
    </location>
</feature>
<protein>
    <submittedName>
        <fullName evidence="3">Uncharacterized protein</fullName>
    </submittedName>
</protein>
<feature type="compositionally biased region" description="Low complexity" evidence="2">
    <location>
        <begin position="303"/>
        <end position="318"/>
    </location>
</feature>
<accession>A0ABQ5K829</accession>
<feature type="region of interest" description="Disordered" evidence="2">
    <location>
        <begin position="179"/>
        <end position="348"/>
    </location>
</feature>
<organism evidence="3 4">
    <name type="scientific">Aduncisulcus paluster</name>
    <dbReference type="NCBI Taxonomy" id="2918883"/>
    <lineage>
        <taxon>Eukaryota</taxon>
        <taxon>Metamonada</taxon>
        <taxon>Carpediemonas-like organisms</taxon>
        <taxon>Aduncisulcus</taxon>
    </lineage>
</organism>
<feature type="compositionally biased region" description="Low complexity" evidence="2">
    <location>
        <begin position="185"/>
        <end position="199"/>
    </location>
</feature>
<sequence length="367" mass="42217">MLFDAVKGDSEVTLDCKTLGDFQSIASTKDPKVASELSSIAPEKQTARYLVLSCHSKHLKAHYPIRLDSGNPSPSFIRQFLKYTKISKENEIKELKQKMAQLIDRLAEKEKSESELRDSSKHIRDHFSHKSDVIEASMKDLEASVVTLTEENKALKEKLRSSKRQIAAQKAKISSLRLSNTSFHSSTRARSPARPSYSPRRVDSRVSYSPRRRKREPQPVSREDSSFRRSSYRRSASPITTPRRSLSADRDRSSRVGRRSASPRPRFDPTEYIQEKRKKEATLRRKREQKEQYDGSRNRSRISRSPSPVRLSRSPSPRNHFKSQRKSSIRKSHSHKHPKSSEEQVPDILVKMNLLESMLSGALHKKE</sequence>
<dbReference type="Proteomes" id="UP001057375">
    <property type="component" value="Unassembled WGS sequence"/>
</dbReference>
<keyword evidence="1" id="KW-0175">Coiled coil</keyword>
<proteinExistence type="predicted"/>
<reference evidence="3" key="1">
    <citation type="submission" date="2022-03" db="EMBL/GenBank/DDBJ databases">
        <title>Draft genome sequence of Aduncisulcus paluster, a free-living microaerophilic Fornicata.</title>
        <authorList>
            <person name="Yuyama I."/>
            <person name="Kume K."/>
            <person name="Tamura T."/>
            <person name="Inagaki Y."/>
            <person name="Hashimoto T."/>
        </authorList>
    </citation>
    <scope>NUCLEOTIDE SEQUENCE</scope>
    <source>
        <strain evidence="3">NY0171</strain>
    </source>
</reference>
<evidence type="ECO:0000256" key="1">
    <source>
        <dbReference type="SAM" id="Coils"/>
    </source>
</evidence>
<evidence type="ECO:0000256" key="2">
    <source>
        <dbReference type="SAM" id="MobiDB-lite"/>
    </source>
</evidence>